<dbReference type="InterPro" id="IPR051799">
    <property type="entry name" value="NADH_flavin_oxidoreductase"/>
</dbReference>
<accession>A0A812JUM3</accession>
<sequence>MPSYVPEEISAAGVADVVRRFVEAAVVCKEVGFTGVQIHAAHGYLLSSFLNPLANRRADRYGGSTASRSTLLLEVVQATRAAVGGSFPISVKLNSSEFWLLCHGGFRK</sequence>
<dbReference type="GO" id="GO:0010181">
    <property type="term" value="F:FMN binding"/>
    <property type="evidence" value="ECO:0007669"/>
    <property type="project" value="InterPro"/>
</dbReference>
<dbReference type="Pfam" id="PF00724">
    <property type="entry name" value="Oxidored_FMN"/>
    <property type="match status" value="1"/>
</dbReference>
<dbReference type="Gene3D" id="3.20.20.70">
    <property type="entry name" value="Aldolase class I"/>
    <property type="match status" value="1"/>
</dbReference>
<dbReference type="InterPro" id="IPR001155">
    <property type="entry name" value="OxRdtase_FMN_N"/>
</dbReference>
<keyword evidence="2" id="KW-0560">Oxidoreductase</keyword>
<dbReference type="InterPro" id="IPR013785">
    <property type="entry name" value="Aldolase_TIM"/>
</dbReference>
<keyword evidence="1" id="KW-0285">Flavoprotein</keyword>
<evidence type="ECO:0000259" key="3">
    <source>
        <dbReference type="Pfam" id="PF00724"/>
    </source>
</evidence>
<reference evidence="4" key="1">
    <citation type="submission" date="2021-02" db="EMBL/GenBank/DDBJ databases">
        <authorList>
            <person name="Dougan E. K."/>
            <person name="Rhodes N."/>
            <person name="Thang M."/>
            <person name="Chan C."/>
        </authorList>
    </citation>
    <scope>NUCLEOTIDE SEQUENCE</scope>
</reference>
<dbReference type="Proteomes" id="UP000604046">
    <property type="component" value="Unassembled WGS sequence"/>
</dbReference>
<dbReference type="GO" id="GO:0016491">
    <property type="term" value="F:oxidoreductase activity"/>
    <property type="evidence" value="ECO:0007669"/>
    <property type="project" value="UniProtKB-KW"/>
</dbReference>
<evidence type="ECO:0000313" key="5">
    <source>
        <dbReference type="Proteomes" id="UP000604046"/>
    </source>
</evidence>
<proteinExistence type="predicted"/>
<dbReference type="PANTHER" id="PTHR43656:SF2">
    <property type="entry name" value="BINDING OXIDOREDUCTASE, PUTATIVE (AFU_ORTHOLOGUE AFUA_2G08260)-RELATED"/>
    <property type="match status" value="1"/>
</dbReference>
<evidence type="ECO:0000256" key="2">
    <source>
        <dbReference type="ARBA" id="ARBA00023002"/>
    </source>
</evidence>
<gene>
    <name evidence="4" type="primary">iccG</name>
    <name evidence="4" type="ORF">SNAT2548_LOCUS7715</name>
</gene>
<keyword evidence="5" id="KW-1185">Reference proteome</keyword>
<dbReference type="EMBL" id="CAJNDS010000548">
    <property type="protein sequence ID" value="CAE7217283.1"/>
    <property type="molecule type" value="Genomic_DNA"/>
</dbReference>
<organism evidence="4 5">
    <name type="scientific">Symbiodinium natans</name>
    <dbReference type="NCBI Taxonomy" id="878477"/>
    <lineage>
        <taxon>Eukaryota</taxon>
        <taxon>Sar</taxon>
        <taxon>Alveolata</taxon>
        <taxon>Dinophyceae</taxon>
        <taxon>Suessiales</taxon>
        <taxon>Symbiodiniaceae</taxon>
        <taxon>Symbiodinium</taxon>
    </lineage>
</organism>
<name>A0A812JUM3_9DINO</name>
<dbReference type="SUPFAM" id="SSF51395">
    <property type="entry name" value="FMN-linked oxidoreductases"/>
    <property type="match status" value="1"/>
</dbReference>
<dbReference type="PANTHER" id="PTHR43656">
    <property type="entry name" value="BINDING OXIDOREDUCTASE, PUTATIVE (AFU_ORTHOLOGUE AFUA_2G08260)-RELATED"/>
    <property type="match status" value="1"/>
</dbReference>
<evidence type="ECO:0000256" key="1">
    <source>
        <dbReference type="ARBA" id="ARBA00022630"/>
    </source>
</evidence>
<feature type="domain" description="NADH:flavin oxidoreductase/NADH oxidase N-terminal" evidence="3">
    <location>
        <begin position="4"/>
        <end position="97"/>
    </location>
</feature>
<comment type="caution">
    <text evidence="4">The sequence shown here is derived from an EMBL/GenBank/DDBJ whole genome shotgun (WGS) entry which is preliminary data.</text>
</comment>
<dbReference type="AlphaFoldDB" id="A0A812JUM3"/>
<protein>
    <submittedName>
        <fullName evidence="4">IccG protein</fullName>
    </submittedName>
</protein>
<evidence type="ECO:0000313" key="4">
    <source>
        <dbReference type="EMBL" id="CAE7217283.1"/>
    </source>
</evidence>
<dbReference type="OrthoDB" id="432686at2759"/>